<feature type="transmembrane region" description="Helical" evidence="9">
    <location>
        <begin position="97"/>
        <end position="124"/>
    </location>
</feature>
<feature type="transmembrane region" description="Helical" evidence="9">
    <location>
        <begin position="378"/>
        <end position="396"/>
    </location>
</feature>
<feature type="transmembrane region" description="Helical" evidence="9">
    <location>
        <begin position="344"/>
        <end position="366"/>
    </location>
</feature>
<evidence type="ECO:0000256" key="3">
    <source>
        <dbReference type="ARBA" id="ARBA00010288"/>
    </source>
</evidence>
<accession>A0AAD9UDY7</accession>
<dbReference type="GO" id="GO:0006488">
    <property type="term" value="P:dolichol-linked oligosaccharide biosynthetic process"/>
    <property type="evidence" value="ECO:0007669"/>
    <property type="project" value="InterPro"/>
</dbReference>
<dbReference type="PANTHER" id="PTHR13117:SF5">
    <property type="entry name" value="PROTEIN RFT1 HOMOLOG"/>
    <property type="match status" value="1"/>
</dbReference>
<dbReference type="GO" id="GO:0034203">
    <property type="term" value="P:glycolipid translocation"/>
    <property type="evidence" value="ECO:0007669"/>
    <property type="project" value="TreeGrafter"/>
</dbReference>
<gene>
    <name evidence="10" type="ORF">NP493_222g02001</name>
</gene>
<comment type="pathway">
    <text evidence="2">Protein modification; protein glycosylation.</text>
</comment>
<comment type="similarity">
    <text evidence="3 9">Belongs to the RFT1 family.</text>
</comment>
<comment type="function">
    <text evidence="8 9">Intramembrane glycolipid transporter that operates in the biosynthetic pathway of dolichol-linked oligosaccharides, the glycan precursors employed in protein asparagine (N)-glycosylation. The sequential addition of sugars to dolichol pyrophosphate produces dolichol-linked oligosaccharides containing fourteen sugars, including two GlcNAcs, nine mannoses and three glucoses. Once assembled, the oligosaccharide is transferred from the lipid to nascent proteins by oligosaccharyltransferases. The assembly of dolichol-linked oligosaccharides begins on the cytosolic side of the endoplasmic reticulum membrane and finishes in its lumen. RFT1 could mediate the translocation of the cytosolically oriented intermediate DolPP-GlcNAc2Man5, produced by ALG11, into the ER lumen where dolichol-linked oligosaccharides assembly continues. However, the intramembrane lipid transporter activity could not be confirmed in vitro.</text>
</comment>
<dbReference type="AlphaFoldDB" id="A0AAD9UDY7"/>
<organism evidence="10 11">
    <name type="scientific">Ridgeia piscesae</name>
    <name type="common">Tubeworm</name>
    <dbReference type="NCBI Taxonomy" id="27915"/>
    <lineage>
        <taxon>Eukaryota</taxon>
        <taxon>Metazoa</taxon>
        <taxon>Spiralia</taxon>
        <taxon>Lophotrochozoa</taxon>
        <taxon>Annelida</taxon>
        <taxon>Polychaeta</taxon>
        <taxon>Sedentaria</taxon>
        <taxon>Canalipalpata</taxon>
        <taxon>Sabellida</taxon>
        <taxon>Siboglinidae</taxon>
        <taxon>Ridgeia</taxon>
    </lineage>
</organism>
<dbReference type="Pfam" id="PF04506">
    <property type="entry name" value="Rft-1"/>
    <property type="match status" value="1"/>
</dbReference>
<feature type="transmembrane region" description="Helical" evidence="9">
    <location>
        <begin position="478"/>
        <end position="501"/>
    </location>
</feature>
<keyword evidence="7 9" id="KW-0472">Membrane</keyword>
<comment type="caution">
    <text evidence="9">Lacks conserved residue(s) required for the propagation of feature annotation.</text>
</comment>
<comment type="caution">
    <text evidence="10">The sequence shown here is derived from an EMBL/GenBank/DDBJ whole genome shotgun (WGS) entry which is preliminary data.</text>
</comment>
<dbReference type="PANTHER" id="PTHR13117">
    <property type="entry name" value="ENDOPLASMIC RETICULUM MULTISPAN TRANSMEMBRANE PROTEIN-RELATED"/>
    <property type="match status" value="1"/>
</dbReference>
<evidence type="ECO:0000256" key="4">
    <source>
        <dbReference type="ARBA" id="ARBA00022692"/>
    </source>
</evidence>
<evidence type="ECO:0000256" key="6">
    <source>
        <dbReference type="ARBA" id="ARBA00022989"/>
    </source>
</evidence>
<evidence type="ECO:0000256" key="9">
    <source>
        <dbReference type="RuleBase" id="RU365067"/>
    </source>
</evidence>
<dbReference type="Proteomes" id="UP001209878">
    <property type="component" value="Unassembled WGS sequence"/>
</dbReference>
<name>A0AAD9UDY7_RIDPI</name>
<dbReference type="EMBL" id="JAODUO010000222">
    <property type="protein sequence ID" value="KAK2185795.1"/>
    <property type="molecule type" value="Genomic_DNA"/>
</dbReference>
<evidence type="ECO:0000256" key="2">
    <source>
        <dbReference type="ARBA" id="ARBA00004922"/>
    </source>
</evidence>
<evidence type="ECO:0000256" key="5">
    <source>
        <dbReference type="ARBA" id="ARBA00022824"/>
    </source>
</evidence>
<evidence type="ECO:0000313" key="11">
    <source>
        <dbReference type="Proteomes" id="UP001209878"/>
    </source>
</evidence>
<proteinExistence type="inferred from homology"/>
<evidence type="ECO:0000256" key="7">
    <source>
        <dbReference type="ARBA" id="ARBA00023136"/>
    </source>
</evidence>
<keyword evidence="5" id="KW-0256">Endoplasmic reticulum</keyword>
<keyword evidence="11" id="KW-1185">Reference proteome</keyword>
<comment type="subcellular location">
    <subcellularLocation>
        <location evidence="1 9">Endoplasmic reticulum membrane</location>
        <topology evidence="1 9">Multi-pass membrane protein</topology>
    </subcellularLocation>
</comment>
<keyword evidence="6 9" id="KW-1133">Transmembrane helix</keyword>
<sequence length="519" mass="58529">MFRLVTFMLNAFVLRYISRELLGVVNVRLTLLYSTTLFLTREAFRRACLSKTSDRRWQQVMNLLWCIIPIGVACTGAFGYLWAYALDQPGTVSHYQGAVWCYALSVFIELLAEPLWVVSQLFLFVRLKVLIEGTALTVRCVLTVLLVLLFPHWGVMTFALAQVIFTSVYTIMYYAYFIYIIQTGQVPEDFPFKTFRELLPRSIPGKPAISWGLASLVWSFLKQSLLKQLLTEGEKYVMTIFDVVSLADQGIYDVISNLGSLAARFIFLPIEDSSYFFFSQTLTRGVTSREQTKSAVELATQVLEAVLKVVIIIGVTFLVFGYAYSFLLLDLYGGSILSSGSGPALLRSYCVFVLLLAVNGITECFAFATMSKQEVDRYNLKMVVFSVLFLASSWYLTGAVGSIGFVLANCLNMLARIAHSLYHIHTYYKNSGLHPLRGMLLKLPVIVTFAAAFVITTLSEKYFCCSHGWTYKCLHIGIGGACLLVVMATVLLTEHQLVSFIMEQYRKRHKTDEKDTKTD</sequence>
<feature type="transmembrane region" description="Helical" evidence="9">
    <location>
        <begin position="136"/>
        <end position="153"/>
    </location>
</feature>
<reference evidence="10" key="1">
    <citation type="journal article" date="2023" name="Mol. Biol. Evol.">
        <title>Third-Generation Sequencing Reveals the Adaptive Role of the Epigenome in Three Deep-Sea Polychaetes.</title>
        <authorList>
            <person name="Perez M."/>
            <person name="Aroh O."/>
            <person name="Sun Y."/>
            <person name="Lan Y."/>
            <person name="Juniper S.K."/>
            <person name="Young C.R."/>
            <person name="Angers B."/>
            <person name="Qian P.Y."/>
        </authorList>
    </citation>
    <scope>NUCLEOTIDE SEQUENCE</scope>
    <source>
        <strain evidence="10">R07B-5</strain>
    </source>
</reference>
<feature type="transmembrane region" description="Helical" evidence="9">
    <location>
        <begin position="60"/>
        <end position="85"/>
    </location>
</feature>
<feature type="transmembrane region" description="Helical" evidence="9">
    <location>
        <begin position="159"/>
        <end position="181"/>
    </location>
</feature>
<evidence type="ECO:0000313" key="10">
    <source>
        <dbReference type="EMBL" id="KAK2185795.1"/>
    </source>
</evidence>
<feature type="transmembrane region" description="Helical" evidence="9">
    <location>
        <begin position="439"/>
        <end position="458"/>
    </location>
</feature>
<keyword evidence="4 9" id="KW-0812">Transmembrane</keyword>
<evidence type="ECO:0000256" key="8">
    <source>
        <dbReference type="ARBA" id="ARBA00045912"/>
    </source>
</evidence>
<evidence type="ECO:0000256" key="1">
    <source>
        <dbReference type="ARBA" id="ARBA00004477"/>
    </source>
</evidence>
<dbReference type="InterPro" id="IPR007594">
    <property type="entry name" value="RFT1"/>
</dbReference>
<feature type="transmembrane region" description="Helical" evidence="9">
    <location>
        <begin position="305"/>
        <end position="324"/>
    </location>
</feature>
<protein>
    <recommendedName>
        <fullName evidence="9">Protein RFT1 homolog</fullName>
    </recommendedName>
</protein>
<dbReference type="GO" id="GO:0005789">
    <property type="term" value="C:endoplasmic reticulum membrane"/>
    <property type="evidence" value="ECO:0007669"/>
    <property type="project" value="UniProtKB-SubCell"/>
</dbReference>